<name>A0A8D8B527_CULPI</name>
<dbReference type="EMBL" id="HBUE01061935">
    <property type="protein sequence ID" value="CAG6469012.1"/>
    <property type="molecule type" value="Transcribed_RNA"/>
</dbReference>
<dbReference type="AlphaFoldDB" id="A0A8D8B527"/>
<reference evidence="2" key="1">
    <citation type="submission" date="2021-05" db="EMBL/GenBank/DDBJ databases">
        <authorList>
            <person name="Alioto T."/>
            <person name="Alioto T."/>
            <person name="Gomez Garrido J."/>
        </authorList>
    </citation>
    <scope>NUCLEOTIDE SEQUENCE</scope>
</reference>
<feature type="chain" id="PRO_5036260395" evidence="1">
    <location>
        <begin position="25"/>
        <end position="125"/>
    </location>
</feature>
<proteinExistence type="predicted"/>
<feature type="signal peptide" evidence="1">
    <location>
        <begin position="1"/>
        <end position="24"/>
    </location>
</feature>
<keyword evidence="1" id="KW-0732">Signal</keyword>
<dbReference type="EMBL" id="HBUE01061938">
    <property type="protein sequence ID" value="CAG6469014.1"/>
    <property type="molecule type" value="Transcribed_RNA"/>
</dbReference>
<evidence type="ECO:0000313" key="2">
    <source>
        <dbReference type="EMBL" id="CAG6469013.1"/>
    </source>
</evidence>
<evidence type="ECO:0000256" key="1">
    <source>
        <dbReference type="SAM" id="SignalP"/>
    </source>
</evidence>
<accession>A0A8D8B527</accession>
<dbReference type="EMBL" id="HBUE01061937">
    <property type="protein sequence ID" value="CAG6469013.1"/>
    <property type="molecule type" value="Transcribed_RNA"/>
</dbReference>
<organism evidence="2">
    <name type="scientific">Culex pipiens</name>
    <name type="common">House mosquito</name>
    <dbReference type="NCBI Taxonomy" id="7175"/>
    <lineage>
        <taxon>Eukaryota</taxon>
        <taxon>Metazoa</taxon>
        <taxon>Ecdysozoa</taxon>
        <taxon>Arthropoda</taxon>
        <taxon>Hexapoda</taxon>
        <taxon>Insecta</taxon>
        <taxon>Pterygota</taxon>
        <taxon>Neoptera</taxon>
        <taxon>Endopterygota</taxon>
        <taxon>Diptera</taxon>
        <taxon>Nematocera</taxon>
        <taxon>Culicoidea</taxon>
        <taxon>Culicidae</taxon>
        <taxon>Culicinae</taxon>
        <taxon>Culicini</taxon>
        <taxon>Culex</taxon>
        <taxon>Culex</taxon>
    </lineage>
</organism>
<dbReference type="EMBL" id="HBUE01061934">
    <property type="protein sequence ID" value="CAG6469011.1"/>
    <property type="molecule type" value="Transcribed_RNA"/>
</dbReference>
<sequence length="125" mass="13425">MSMLPTGICLHLVSWSCQICYLFASCLPSNFSGTASAFTGSNSHFRLGDLSWQTIRSLLMPQLDLHLGPALGAGSGRPYYCNHHLAAAGVRMALPSVLVLLHRDDVHKPPPHSLPSSPGGFSRRG</sequence>
<protein>
    <submittedName>
        <fullName evidence="2">(northern house mosquito) hypothetical protein</fullName>
    </submittedName>
</protein>